<keyword evidence="2" id="KW-0805">Transcription regulation</keyword>
<name>A0A6S6STN3_9BACT</name>
<dbReference type="PANTHER" id="PTHR43133">
    <property type="entry name" value="RNA POLYMERASE ECF-TYPE SIGMA FACTO"/>
    <property type="match status" value="1"/>
</dbReference>
<dbReference type="Pfam" id="PF08281">
    <property type="entry name" value="Sigma70_r4_2"/>
    <property type="match status" value="1"/>
</dbReference>
<evidence type="ECO:0000256" key="4">
    <source>
        <dbReference type="ARBA" id="ARBA00023125"/>
    </source>
</evidence>
<dbReference type="InterPro" id="IPR014284">
    <property type="entry name" value="RNA_pol_sigma-70_dom"/>
</dbReference>
<dbReference type="Pfam" id="PF04542">
    <property type="entry name" value="Sigma70_r2"/>
    <property type="match status" value="1"/>
</dbReference>
<dbReference type="CDD" id="cd06171">
    <property type="entry name" value="Sigma70_r4"/>
    <property type="match status" value="1"/>
</dbReference>
<keyword evidence="3" id="KW-0731">Sigma factor</keyword>
<dbReference type="PANTHER" id="PTHR43133:SF8">
    <property type="entry name" value="RNA POLYMERASE SIGMA FACTOR HI_1459-RELATED"/>
    <property type="match status" value="1"/>
</dbReference>
<dbReference type="Gene3D" id="1.10.1740.10">
    <property type="match status" value="1"/>
</dbReference>
<comment type="similarity">
    <text evidence="1">Belongs to the sigma-70 factor family. ECF subfamily.</text>
</comment>
<keyword evidence="5" id="KW-0804">Transcription</keyword>
<dbReference type="GO" id="GO:0006352">
    <property type="term" value="P:DNA-templated transcription initiation"/>
    <property type="evidence" value="ECO:0007669"/>
    <property type="project" value="InterPro"/>
</dbReference>
<dbReference type="GO" id="GO:0003677">
    <property type="term" value="F:DNA binding"/>
    <property type="evidence" value="ECO:0007669"/>
    <property type="project" value="UniProtKB-KW"/>
</dbReference>
<dbReference type="InterPro" id="IPR007627">
    <property type="entry name" value="RNA_pol_sigma70_r2"/>
</dbReference>
<proteinExistence type="inferred from homology"/>
<gene>
    <name evidence="8" type="ORF">HELGO_WM36233</name>
</gene>
<dbReference type="InterPro" id="IPR013249">
    <property type="entry name" value="RNA_pol_sigma70_r4_t2"/>
</dbReference>
<evidence type="ECO:0000256" key="5">
    <source>
        <dbReference type="ARBA" id="ARBA00023163"/>
    </source>
</evidence>
<dbReference type="NCBIfam" id="TIGR02937">
    <property type="entry name" value="sigma70-ECF"/>
    <property type="match status" value="1"/>
</dbReference>
<dbReference type="EMBL" id="CACVAQ010000155">
    <property type="protein sequence ID" value="CAA6809484.1"/>
    <property type="molecule type" value="Genomic_DNA"/>
</dbReference>
<dbReference type="InterPro" id="IPR013324">
    <property type="entry name" value="RNA_pol_sigma_r3/r4-like"/>
</dbReference>
<evidence type="ECO:0000259" key="6">
    <source>
        <dbReference type="Pfam" id="PF04542"/>
    </source>
</evidence>
<sequence>MQSSKSCTDRDLIRTYIRGDERAFETLLTRHKGKIYTSIYMFVKDTDLANDIFQETFIKIIDTFRSGKYNEEGKFLQWALRISYNLCIDFFRKNKRRKTITPSEDFDIFNLINSNDDNEESKMIKSQTYAKVRQLVEALPQEQKEVILLRHYAELSFKEIAELTNVSINTALGRMRYALINIRKMIGEHQISLQ</sequence>
<dbReference type="InterPro" id="IPR039425">
    <property type="entry name" value="RNA_pol_sigma-70-like"/>
</dbReference>
<protein>
    <submittedName>
        <fullName evidence="8">RNA polymerase sigma-70 factor, ECF subfamily</fullName>
    </submittedName>
</protein>
<accession>A0A6S6STN3</accession>
<feature type="domain" description="RNA polymerase sigma factor 70 region 4 type 2" evidence="7">
    <location>
        <begin position="131"/>
        <end position="170"/>
    </location>
</feature>
<organism evidence="8">
    <name type="scientific">uncultured Aureispira sp</name>
    <dbReference type="NCBI Taxonomy" id="1331704"/>
    <lineage>
        <taxon>Bacteria</taxon>
        <taxon>Pseudomonadati</taxon>
        <taxon>Bacteroidota</taxon>
        <taxon>Saprospiria</taxon>
        <taxon>Saprospirales</taxon>
        <taxon>Saprospiraceae</taxon>
        <taxon>Aureispira</taxon>
        <taxon>environmental samples</taxon>
    </lineage>
</organism>
<evidence type="ECO:0000256" key="3">
    <source>
        <dbReference type="ARBA" id="ARBA00023082"/>
    </source>
</evidence>
<dbReference type="AlphaFoldDB" id="A0A6S6STN3"/>
<dbReference type="Gene3D" id="1.10.10.10">
    <property type="entry name" value="Winged helix-like DNA-binding domain superfamily/Winged helix DNA-binding domain"/>
    <property type="match status" value="1"/>
</dbReference>
<evidence type="ECO:0000259" key="7">
    <source>
        <dbReference type="Pfam" id="PF08281"/>
    </source>
</evidence>
<dbReference type="SUPFAM" id="SSF88946">
    <property type="entry name" value="Sigma2 domain of RNA polymerase sigma factors"/>
    <property type="match status" value="1"/>
</dbReference>
<dbReference type="SUPFAM" id="SSF88659">
    <property type="entry name" value="Sigma3 and sigma4 domains of RNA polymerase sigma factors"/>
    <property type="match status" value="1"/>
</dbReference>
<evidence type="ECO:0000256" key="2">
    <source>
        <dbReference type="ARBA" id="ARBA00023015"/>
    </source>
</evidence>
<evidence type="ECO:0000256" key="1">
    <source>
        <dbReference type="ARBA" id="ARBA00010641"/>
    </source>
</evidence>
<evidence type="ECO:0000313" key="8">
    <source>
        <dbReference type="EMBL" id="CAA6809484.1"/>
    </source>
</evidence>
<keyword evidence="4" id="KW-0238">DNA-binding</keyword>
<feature type="domain" description="RNA polymerase sigma-70 region 2" evidence="6">
    <location>
        <begin position="27"/>
        <end position="97"/>
    </location>
</feature>
<dbReference type="InterPro" id="IPR036388">
    <property type="entry name" value="WH-like_DNA-bd_sf"/>
</dbReference>
<dbReference type="GO" id="GO:0016987">
    <property type="term" value="F:sigma factor activity"/>
    <property type="evidence" value="ECO:0007669"/>
    <property type="project" value="UniProtKB-KW"/>
</dbReference>
<reference evidence="8" key="1">
    <citation type="submission" date="2020-01" db="EMBL/GenBank/DDBJ databases">
        <authorList>
            <person name="Meier V. D."/>
            <person name="Meier V D."/>
        </authorList>
    </citation>
    <scope>NUCLEOTIDE SEQUENCE</scope>
    <source>
        <strain evidence="8">HLG_WM_MAG_10</strain>
    </source>
</reference>
<dbReference type="InterPro" id="IPR013325">
    <property type="entry name" value="RNA_pol_sigma_r2"/>
</dbReference>